<dbReference type="Gramene" id="C.cajan_19511.t">
    <property type="protein sequence ID" value="C.cajan_19511.t.cds1"/>
    <property type="gene ID" value="C.cajan_19511"/>
</dbReference>
<name>A0A151U9B8_CAJCA</name>
<evidence type="ECO:0000259" key="1">
    <source>
        <dbReference type="Pfam" id="PF07727"/>
    </source>
</evidence>
<reference evidence="2 3" key="1">
    <citation type="journal article" date="2012" name="Nat. Biotechnol.">
        <title>Draft genome sequence of pigeonpea (Cajanus cajan), an orphan legume crop of resource-poor farmers.</title>
        <authorList>
            <person name="Varshney R.K."/>
            <person name="Chen W."/>
            <person name="Li Y."/>
            <person name="Bharti A.K."/>
            <person name="Saxena R.K."/>
            <person name="Schlueter J.A."/>
            <person name="Donoghue M.T."/>
            <person name="Azam S."/>
            <person name="Fan G."/>
            <person name="Whaley A.M."/>
            <person name="Farmer A.D."/>
            <person name="Sheridan J."/>
            <person name="Iwata A."/>
            <person name="Tuteja R."/>
            <person name="Penmetsa R.V."/>
            <person name="Wu W."/>
            <person name="Upadhyaya H.D."/>
            <person name="Yang S.P."/>
            <person name="Shah T."/>
            <person name="Saxena K.B."/>
            <person name="Michael T."/>
            <person name="McCombie W.R."/>
            <person name="Yang B."/>
            <person name="Zhang G."/>
            <person name="Yang H."/>
            <person name="Wang J."/>
            <person name="Spillane C."/>
            <person name="Cook D.R."/>
            <person name="May G.D."/>
            <person name="Xu X."/>
            <person name="Jackson S.A."/>
        </authorList>
    </citation>
    <scope>NUCLEOTIDE SEQUENCE [LARGE SCALE GENOMIC DNA]</scope>
    <source>
        <strain evidence="3">cv. Asha</strain>
    </source>
</reference>
<evidence type="ECO:0000313" key="2">
    <source>
        <dbReference type="EMBL" id="KYP75872.1"/>
    </source>
</evidence>
<organism evidence="2 3">
    <name type="scientific">Cajanus cajan</name>
    <name type="common">Pigeon pea</name>
    <name type="synonym">Cajanus indicus</name>
    <dbReference type="NCBI Taxonomy" id="3821"/>
    <lineage>
        <taxon>Eukaryota</taxon>
        <taxon>Viridiplantae</taxon>
        <taxon>Streptophyta</taxon>
        <taxon>Embryophyta</taxon>
        <taxon>Tracheophyta</taxon>
        <taxon>Spermatophyta</taxon>
        <taxon>Magnoliopsida</taxon>
        <taxon>eudicotyledons</taxon>
        <taxon>Gunneridae</taxon>
        <taxon>Pentapetalae</taxon>
        <taxon>rosids</taxon>
        <taxon>fabids</taxon>
        <taxon>Fabales</taxon>
        <taxon>Fabaceae</taxon>
        <taxon>Papilionoideae</taxon>
        <taxon>50 kb inversion clade</taxon>
        <taxon>NPAAA clade</taxon>
        <taxon>indigoferoid/millettioid clade</taxon>
        <taxon>Phaseoleae</taxon>
        <taxon>Cajanus</taxon>
    </lineage>
</organism>
<dbReference type="Pfam" id="PF07727">
    <property type="entry name" value="RVT_2"/>
    <property type="match status" value="1"/>
</dbReference>
<dbReference type="Proteomes" id="UP000075243">
    <property type="component" value="Chromosome 1"/>
</dbReference>
<evidence type="ECO:0000313" key="3">
    <source>
        <dbReference type="Proteomes" id="UP000075243"/>
    </source>
</evidence>
<dbReference type="AlphaFoldDB" id="A0A151U9B8"/>
<dbReference type="InterPro" id="IPR013103">
    <property type="entry name" value="RVT_2"/>
</dbReference>
<protein>
    <recommendedName>
        <fullName evidence="1">Reverse transcriptase Ty1/copia-type domain-containing protein</fullName>
    </recommendedName>
</protein>
<accession>A0A151U9B8</accession>
<feature type="domain" description="Reverse transcriptase Ty1/copia-type" evidence="1">
    <location>
        <begin position="11"/>
        <end position="54"/>
    </location>
</feature>
<keyword evidence="3" id="KW-1185">Reference proteome</keyword>
<proteinExistence type="predicted"/>
<sequence>MKEKIKMIDKNKTWQLVDKPSNKKMIGVKWVYKTKLNPKGSVNKLKAKLVVKGYF</sequence>
<gene>
    <name evidence="2" type="ORF">KK1_020080</name>
</gene>
<dbReference type="EMBL" id="CM003603">
    <property type="protein sequence ID" value="KYP75872.1"/>
    <property type="molecule type" value="Genomic_DNA"/>
</dbReference>